<evidence type="ECO:0000313" key="3">
    <source>
        <dbReference type="Proteomes" id="UP000533598"/>
    </source>
</evidence>
<gene>
    <name evidence="2" type="ORF">HNR67_007199</name>
</gene>
<name>A0A7W7FW18_9PSEU</name>
<feature type="region of interest" description="Disordered" evidence="1">
    <location>
        <begin position="224"/>
        <end position="248"/>
    </location>
</feature>
<dbReference type="Proteomes" id="UP000533598">
    <property type="component" value="Unassembled WGS sequence"/>
</dbReference>
<keyword evidence="3" id="KW-1185">Reference proteome</keyword>
<feature type="region of interest" description="Disordered" evidence="1">
    <location>
        <begin position="264"/>
        <end position="303"/>
    </location>
</feature>
<dbReference type="AlphaFoldDB" id="A0A7W7FW18"/>
<evidence type="ECO:0008006" key="4">
    <source>
        <dbReference type="Google" id="ProtNLM"/>
    </source>
</evidence>
<reference evidence="2 3" key="1">
    <citation type="submission" date="2020-08" db="EMBL/GenBank/DDBJ databases">
        <title>Sequencing the genomes of 1000 actinobacteria strains.</title>
        <authorList>
            <person name="Klenk H.-P."/>
        </authorList>
    </citation>
    <scope>NUCLEOTIDE SEQUENCE [LARGE SCALE GENOMIC DNA]</scope>
    <source>
        <strain evidence="2 3">DSM 44230</strain>
    </source>
</reference>
<evidence type="ECO:0000256" key="1">
    <source>
        <dbReference type="SAM" id="MobiDB-lite"/>
    </source>
</evidence>
<feature type="compositionally biased region" description="Basic residues" evidence="1">
    <location>
        <begin position="294"/>
        <end position="303"/>
    </location>
</feature>
<protein>
    <recommendedName>
        <fullName evidence="4">Guanylate cyclase domain-containing protein</fullName>
    </recommendedName>
</protein>
<dbReference type="RefSeq" id="WP_185007372.1">
    <property type="nucleotide sequence ID" value="NZ_BAAAUI010000054.1"/>
</dbReference>
<evidence type="ECO:0000313" key="2">
    <source>
        <dbReference type="EMBL" id="MBB4681081.1"/>
    </source>
</evidence>
<dbReference type="EMBL" id="JACHMH010000001">
    <property type="protein sequence ID" value="MBB4681081.1"/>
    <property type="molecule type" value="Genomic_DNA"/>
</dbReference>
<comment type="caution">
    <text evidence="2">The sequence shown here is derived from an EMBL/GenBank/DDBJ whole genome shotgun (WGS) entry which is preliminary data.</text>
</comment>
<organism evidence="2 3">
    <name type="scientific">Crossiella cryophila</name>
    <dbReference type="NCBI Taxonomy" id="43355"/>
    <lineage>
        <taxon>Bacteria</taxon>
        <taxon>Bacillati</taxon>
        <taxon>Actinomycetota</taxon>
        <taxon>Actinomycetes</taxon>
        <taxon>Pseudonocardiales</taxon>
        <taxon>Pseudonocardiaceae</taxon>
        <taxon>Crossiella</taxon>
    </lineage>
</organism>
<proteinExistence type="predicted"/>
<sequence length="303" mass="32200">MSQHQPSDLPPYRAVLVVDIKDYSGYQGVEHQSLSEQVPEILAATFARIGRPEVWDEKSFHDSTGDGYAVGLDPRRLPLLIDPFLTGLQQELAHRHELATGTAAHNPVRMRVSLSVGPLTDTGHNLLGDGKGTHRVEAHRLVDAPAVKELLERTNPTLTFVAAILSERVFQDAVATGYTGVDASEFTPAEVRIKQYQGTAYLYLSRASGDALANGLVPGTAPVAPPAAAPVDPPAPAAEGNRSRGGMGDLHEVSGTIIAGNDGSVQTGDGQQIIGDPGLAVHNSEFTGGIHQSAPRRKRGRRP</sequence>
<accession>A0A7W7FW18</accession>
<feature type="compositionally biased region" description="Pro residues" evidence="1">
    <location>
        <begin position="224"/>
        <end position="236"/>
    </location>
</feature>